<organism evidence="3 4">
    <name type="scientific">Rhizobium rhizogenes</name>
    <name type="common">Agrobacterium rhizogenes</name>
    <dbReference type="NCBI Taxonomy" id="359"/>
    <lineage>
        <taxon>Bacteria</taxon>
        <taxon>Pseudomonadati</taxon>
        <taxon>Pseudomonadota</taxon>
        <taxon>Alphaproteobacteria</taxon>
        <taxon>Hyphomicrobiales</taxon>
        <taxon>Rhizobiaceae</taxon>
        <taxon>Rhizobium/Agrobacterium group</taxon>
        <taxon>Rhizobium</taxon>
    </lineage>
</organism>
<dbReference type="PANTHER" id="PTHR43976">
    <property type="entry name" value="SHORT CHAIN DEHYDROGENASE"/>
    <property type="match status" value="1"/>
</dbReference>
<evidence type="ECO:0000313" key="4">
    <source>
        <dbReference type="Proteomes" id="UP000473658"/>
    </source>
</evidence>
<accession>A0AA88EXK7</accession>
<keyword evidence="2" id="KW-0560">Oxidoreductase</keyword>
<reference evidence="3 4" key="1">
    <citation type="submission" date="2018-08" db="EMBL/GenBank/DDBJ databases">
        <title>Crown Gall in kiwifruit.</title>
        <authorList>
            <person name="Visnovsky S.B."/>
            <person name="Pitman A.R."/>
        </authorList>
    </citation>
    <scope>NUCLEOTIDE SEQUENCE [LARGE SCALE GENOMIC DNA]</scope>
    <source>
        <strain evidence="3 4">SBV_302_78_2</strain>
    </source>
</reference>
<evidence type="ECO:0000256" key="1">
    <source>
        <dbReference type="ARBA" id="ARBA00006484"/>
    </source>
</evidence>
<comment type="similarity">
    <text evidence="1">Belongs to the short-chain dehydrogenases/reductases (SDR) family.</text>
</comment>
<comment type="caution">
    <text evidence="3">The sequence shown here is derived from an EMBL/GenBank/DDBJ whole genome shotgun (WGS) entry which is preliminary data.</text>
</comment>
<gene>
    <name evidence="3" type="ORF">DXM27_19650</name>
</gene>
<dbReference type="GO" id="GO:0016491">
    <property type="term" value="F:oxidoreductase activity"/>
    <property type="evidence" value="ECO:0007669"/>
    <property type="project" value="UniProtKB-KW"/>
</dbReference>
<evidence type="ECO:0000313" key="3">
    <source>
        <dbReference type="EMBL" id="KAA3499362.1"/>
    </source>
</evidence>
<dbReference type="InterPro" id="IPR002347">
    <property type="entry name" value="SDR_fam"/>
</dbReference>
<dbReference type="RefSeq" id="WP_149900691.1">
    <property type="nucleotide sequence ID" value="NZ_QRFF01000006.1"/>
</dbReference>
<dbReference type="InterPro" id="IPR036291">
    <property type="entry name" value="NAD(P)-bd_dom_sf"/>
</dbReference>
<proteinExistence type="inferred from homology"/>
<evidence type="ECO:0000256" key="2">
    <source>
        <dbReference type="ARBA" id="ARBA00023002"/>
    </source>
</evidence>
<dbReference type="AlphaFoldDB" id="A0AA88EXK7"/>
<protein>
    <submittedName>
        <fullName evidence="3">SDR family NAD(P)-dependent oxidoreductase</fullName>
    </submittedName>
</protein>
<dbReference type="Gene3D" id="3.40.50.720">
    <property type="entry name" value="NAD(P)-binding Rossmann-like Domain"/>
    <property type="match status" value="1"/>
</dbReference>
<dbReference type="SUPFAM" id="SSF51735">
    <property type="entry name" value="NAD(P)-binding Rossmann-fold domains"/>
    <property type="match status" value="1"/>
</dbReference>
<dbReference type="EMBL" id="QRFF01000006">
    <property type="protein sequence ID" value="KAA3499362.1"/>
    <property type="molecule type" value="Genomic_DNA"/>
</dbReference>
<dbReference type="Pfam" id="PF00106">
    <property type="entry name" value="adh_short"/>
    <property type="match status" value="1"/>
</dbReference>
<name>A0AA88EXK7_RHIRH</name>
<dbReference type="PANTHER" id="PTHR43976:SF16">
    <property type="entry name" value="SHORT-CHAIN DEHYDROGENASE_REDUCTASE FAMILY PROTEIN"/>
    <property type="match status" value="1"/>
</dbReference>
<dbReference type="Proteomes" id="UP000473658">
    <property type="component" value="Unassembled WGS sequence"/>
</dbReference>
<sequence>MAFPNLGAYHASKWALKGFTDCLDQEVAAFGIEVRLIEPGGFLTIGRLQHRARSIRISNVSTARLVFLLSNDDERA</sequence>
<dbReference type="InterPro" id="IPR051911">
    <property type="entry name" value="SDR_oxidoreductase"/>
</dbReference>